<proteinExistence type="predicted"/>
<protein>
    <submittedName>
        <fullName evidence="1">Uncharacterized protein</fullName>
    </submittedName>
</protein>
<dbReference type="EMBL" id="MLYV02001299">
    <property type="protein sequence ID" value="PSR70968.1"/>
    <property type="molecule type" value="Genomic_DNA"/>
</dbReference>
<accession>A0A2R6NFD1</accession>
<organism evidence="1 2">
    <name type="scientific">Hermanssonia centrifuga</name>
    <dbReference type="NCBI Taxonomy" id="98765"/>
    <lineage>
        <taxon>Eukaryota</taxon>
        <taxon>Fungi</taxon>
        <taxon>Dikarya</taxon>
        <taxon>Basidiomycota</taxon>
        <taxon>Agaricomycotina</taxon>
        <taxon>Agaricomycetes</taxon>
        <taxon>Polyporales</taxon>
        <taxon>Meruliaceae</taxon>
        <taxon>Hermanssonia</taxon>
    </lineage>
</organism>
<evidence type="ECO:0000313" key="2">
    <source>
        <dbReference type="Proteomes" id="UP000186601"/>
    </source>
</evidence>
<gene>
    <name evidence="1" type="ORF">PHLCEN_2v13144</name>
</gene>
<dbReference type="Proteomes" id="UP000186601">
    <property type="component" value="Unassembled WGS sequence"/>
</dbReference>
<evidence type="ECO:0000313" key="1">
    <source>
        <dbReference type="EMBL" id="PSR70968.1"/>
    </source>
</evidence>
<name>A0A2R6NFD1_9APHY</name>
<reference evidence="1 2" key="1">
    <citation type="submission" date="2018-02" db="EMBL/GenBank/DDBJ databases">
        <title>Genome sequence of the basidiomycete white-rot fungus Phlebia centrifuga.</title>
        <authorList>
            <person name="Granchi Z."/>
            <person name="Peng M."/>
            <person name="de Vries R.P."/>
            <person name="Hilden K."/>
            <person name="Makela M.R."/>
            <person name="Grigoriev I."/>
            <person name="Riley R."/>
        </authorList>
    </citation>
    <scope>NUCLEOTIDE SEQUENCE [LARGE SCALE GENOMIC DNA]</scope>
    <source>
        <strain evidence="1 2">FBCC195</strain>
    </source>
</reference>
<dbReference type="AlphaFoldDB" id="A0A2R6NFD1"/>
<keyword evidence="2" id="KW-1185">Reference proteome</keyword>
<comment type="caution">
    <text evidence="1">The sequence shown here is derived from an EMBL/GenBank/DDBJ whole genome shotgun (WGS) entry which is preliminary data.</text>
</comment>
<sequence length="72" mass="8080">MDKLSRVNRIYPGMGNYTVSTWAHTAAGVAFSILHEDHTRSDYAERSNPQNDVQGIVLKIGTEEQGYPSRLE</sequence>